<accession>A0A646KHT2</accession>
<comment type="similarity">
    <text evidence="1">Belongs to the YciI family.</text>
</comment>
<evidence type="ECO:0000313" key="4">
    <source>
        <dbReference type="Proteomes" id="UP000419138"/>
    </source>
</evidence>
<sequence>MFVLELTYTAPVERADALMDAHRAWLNAWYEEGVFIASGRKNPRDGGVVLAVGDDRARIEEIAAADPFAVEGVCSYRITEFIATKTAPGLGAYRQQPLS</sequence>
<protein>
    <recommendedName>
        <fullName evidence="2">YCII-related domain-containing protein</fullName>
    </recommendedName>
</protein>
<proteinExistence type="inferred from homology"/>
<dbReference type="Gene3D" id="3.30.70.1060">
    <property type="entry name" value="Dimeric alpha+beta barrel"/>
    <property type="match status" value="1"/>
</dbReference>
<name>A0A646KHT2_STRJU</name>
<dbReference type="InterPro" id="IPR011008">
    <property type="entry name" value="Dimeric_a/b-barrel"/>
</dbReference>
<comment type="caution">
    <text evidence="3">The sequence shown here is derived from an EMBL/GenBank/DDBJ whole genome shotgun (WGS) entry which is preliminary data.</text>
</comment>
<reference evidence="3 4" key="1">
    <citation type="submission" date="2019-05" db="EMBL/GenBank/DDBJ databases">
        <title>Comparative genomics and metabolomics analyses of clavulanic acid producing Streptomyces species provides insight into specialized metabolism and evolution of beta-lactam biosynthetic gene clusters.</title>
        <authorList>
            <person name="Moore M.A."/>
            <person name="Cruz-Morales P."/>
            <person name="Barona Gomez F."/>
            <person name="Kapil T."/>
        </authorList>
    </citation>
    <scope>NUCLEOTIDE SEQUENCE [LARGE SCALE GENOMIC DNA]</scope>
    <source>
        <strain evidence="3 4">NRRL 5741</strain>
    </source>
</reference>
<dbReference type="AlphaFoldDB" id="A0A646KHT2"/>
<gene>
    <name evidence="3" type="ORF">FF041_16660</name>
</gene>
<dbReference type="PANTHER" id="PTHR37828">
    <property type="entry name" value="GSR2449 PROTEIN"/>
    <property type="match status" value="1"/>
</dbReference>
<dbReference type="Pfam" id="PF03795">
    <property type="entry name" value="YCII"/>
    <property type="match status" value="1"/>
</dbReference>
<dbReference type="OrthoDB" id="9814407at2"/>
<evidence type="ECO:0000259" key="2">
    <source>
        <dbReference type="Pfam" id="PF03795"/>
    </source>
</evidence>
<dbReference type="RefSeq" id="WP_153523518.1">
    <property type="nucleotide sequence ID" value="NZ_JBEPDZ010000006.1"/>
</dbReference>
<evidence type="ECO:0000313" key="3">
    <source>
        <dbReference type="EMBL" id="MQT01783.1"/>
    </source>
</evidence>
<evidence type="ECO:0000256" key="1">
    <source>
        <dbReference type="ARBA" id="ARBA00007689"/>
    </source>
</evidence>
<keyword evidence="4" id="KW-1185">Reference proteome</keyword>
<organism evidence="3 4">
    <name type="scientific">Streptomyces jumonjinensis</name>
    <dbReference type="NCBI Taxonomy" id="1945"/>
    <lineage>
        <taxon>Bacteria</taxon>
        <taxon>Bacillati</taxon>
        <taxon>Actinomycetota</taxon>
        <taxon>Actinomycetes</taxon>
        <taxon>Kitasatosporales</taxon>
        <taxon>Streptomycetaceae</taxon>
        <taxon>Streptomyces</taxon>
    </lineage>
</organism>
<dbReference type="Proteomes" id="UP000419138">
    <property type="component" value="Unassembled WGS sequence"/>
</dbReference>
<dbReference type="PANTHER" id="PTHR37828:SF1">
    <property type="entry name" value="YCII-RELATED DOMAIN-CONTAINING PROTEIN"/>
    <property type="match status" value="1"/>
</dbReference>
<feature type="domain" description="YCII-related" evidence="2">
    <location>
        <begin position="1"/>
        <end position="81"/>
    </location>
</feature>
<dbReference type="SUPFAM" id="SSF54909">
    <property type="entry name" value="Dimeric alpha+beta barrel"/>
    <property type="match status" value="1"/>
</dbReference>
<dbReference type="EMBL" id="VCLA01000138">
    <property type="protein sequence ID" value="MQT01783.1"/>
    <property type="molecule type" value="Genomic_DNA"/>
</dbReference>
<dbReference type="InterPro" id="IPR005545">
    <property type="entry name" value="YCII"/>
</dbReference>